<evidence type="ECO:0000313" key="1">
    <source>
        <dbReference type="EMBL" id="VYU04444.1"/>
    </source>
</evidence>
<accession>A0A6N3BMK8</accession>
<dbReference type="EMBL" id="CACRTZ010000006">
    <property type="protein sequence ID" value="VYU04444.1"/>
    <property type="molecule type" value="Genomic_DNA"/>
</dbReference>
<dbReference type="AlphaFoldDB" id="A0A6N3BMK8"/>
<gene>
    <name evidence="1" type="ORF">EMLFYP7_01261</name>
</gene>
<reference evidence="1" key="1">
    <citation type="submission" date="2019-11" db="EMBL/GenBank/DDBJ databases">
        <authorList>
            <person name="Feng L."/>
        </authorList>
    </citation>
    <scope>NUCLEOTIDE SEQUENCE</scope>
    <source>
        <strain evidence="1">EMassiliensisLFYP7</strain>
    </source>
</reference>
<organism evidence="1">
    <name type="scientific">Phytobacter massiliensis</name>
    <dbReference type="NCBI Taxonomy" id="1485952"/>
    <lineage>
        <taxon>Bacteria</taxon>
        <taxon>Pseudomonadati</taxon>
        <taxon>Pseudomonadota</taxon>
        <taxon>Gammaproteobacteria</taxon>
        <taxon>Enterobacterales</taxon>
        <taxon>Enterobacteriaceae</taxon>
        <taxon>Phytobacter</taxon>
    </lineage>
</organism>
<protein>
    <submittedName>
        <fullName evidence="1">Uncharacterized protein</fullName>
    </submittedName>
</protein>
<name>A0A6N3BMK8_9ENTR</name>
<proteinExistence type="predicted"/>
<sequence>MTPHMEETDLFVELIGVDPDSGADTRIVRCQSTCLHKNSVAELINHALDEGAKFAGAAGLEGLYAWNVTLDIGLHASGIWPGFTLDVDTIDRISACNAQLSFDPYVDNLPGHTCDHETIDDFTIMFTAVGLHDERVKIAIRGLRERSNDENIFILQVLKDALKYHNDNSLRKFRGKQPELTLYARYYQAHTCEAEGCQSCSVECVRPGFFIDRDVFRRLNAANSTFRYCPFEKRRVCNG</sequence>